<name>A0AAU9WHY1_9CNID</name>
<dbReference type="InterPro" id="IPR008978">
    <property type="entry name" value="HSP20-like_chaperone"/>
</dbReference>
<evidence type="ECO:0000256" key="5">
    <source>
        <dbReference type="ARBA" id="ARBA00022490"/>
    </source>
</evidence>
<feature type="compositionally biased region" description="Basic and acidic residues" evidence="7">
    <location>
        <begin position="510"/>
        <end position="524"/>
    </location>
</feature>
<dbReference type="GO" id="GO:0000493">
    <property type="term" value="P:box H/ACA snoRNP assembly"/>
    <property type="evidence" value="ECO:0007669"/>
    <property type="project" value="InterPro"/>
</dbReference>
<dbReference type="FunFam" id="2.60.40.790:FF:000022">
    <property type="entry name" value="Protein SHQ1 homolog"/>
    <property type="match status" value="1"/>
</dbReference>
<feature type="domain" description="CS" evidence="8">
    <location>
        <begin position="1"/>
        <end position="89"/>
    </location>
</feature>
<gene>
    <name evidence="9" type="ORF">PMEA_00004698</name>
</gene>
<dbReference type="GO" id="GO:0005654">
    <property type="term" value="C:nucleoplasm"/>
    <property type="evidence" value="ECO:0007669"/>
    <property type="project" value="UniProtKB-SubCell"/>
</dbReference>
<keyword evidence="10" id="KW-1185">Reference proteome</keyword>
<dbReference type="InterPro" id="IPR007009">
    <property type="entry name" value="Shq1_C"/>
</dbReference>
<feature type="compositionally biased region" description="Acidic residues" evidence="7">
    <location>
        <begin position="463"/>
        <end position="494"/>
    </location>
</feature>
<dbReference type="GO" id="GO:0005829">
    <property type="term" value="C:cytosol"/>
    <property type="evidence" value="ECO:0007669"/>
    <property type="project" value="UniProtKB-SubCell"/>
</dbReference>
<dbReference type="CDD" id="cd06463">
    <property type="entry name" value="p23_like"/>
    <property type="match status" value="1"/>
</dbReference>
<dbReference type="EMBL" id="CALNXJ010000013">
    <property type="protein sequence ID" value="CAH3112891.1"/>
    <property type="molecule type" value="Genomic_DNA"/>
</dbReference>
<evidence type="ECO:0000256" key="2">
    <source>
        <dbReference type="ARBA" id="ARBA00004642"/>
    </source>
</evidence>
<dbReference type="Proteomes" id="UP001159428">
    <property type="component" value="Unassembled WGS sequence"/>
</dbReference>
<keyword evidence="6" id="KW-0539">Nucleus</keyword>
<dbReference type="SUPFAM" id="SSF49764">
    <property type="entry name" value="HSP20-like chaperones"/>
    <property type="match status" value="1"/>
</dbReference>
<reference evidence="9 10" key="1">
    <citation type="submission" date="2022-05" db="EMBL/GenBank/DDBJ databases">
        <authorList>
            <consortium name="Genoscope - CEA"/>
            <person name="William W."/>
        </authorList>
    </citation>
    <scope>NUCLEOTIDE SEQUENCE [LARGE SCALE GENOMIC DNA]</scope>
</reference>
<organism evidence="9 10">
    <name type="scientific">Pocillopora meandrina</name>
    <dbReference type="NCBI Taxonomy" id="46732"/>
    <lineage>
        <taxon>Eukaryota</taxon>
        <taxon>Metazoa</taxon>
        <taxon>Cnidaria</taxon>
        <taxon>Anthozoa</taxon>
        <taxon>Hexacorallia</taxon>
        <taxon>Scleractinia</taxon>
        <taxon>Astrocoeniina</taxon>
        <taxon>Pocilloporidae</taxon>
        <taxon>Pocillopora</taxon>
    </lineage>
</organism>
<feature type="region of interest" description="Disordered" evidence="7">
    <location>
        <begin position="451"/>
        <end position="524"/>
    </location>
</feature>
<dbReference type="InterPro" id="IPR048696">
    <property type="entry name" value="SHQ1-like_CS"/>
</dbReference>
<accession>A0AAU9WHY1</accession>
<dbReference type="Pfam" id="PF04925">
    <property type="entry name" value="SHQ1"/>
    <property type="match status" value="1"/>
</dbReference>
<dbReference type="PANTHER" id="PTHR12967:SF0">
    <property type="entry name" value="PROTEIN SHQ1 HOMOLOG"/>
    <property type="match status" value="1"/>
</dbReference>
<evidence type="ECO:0000313" key="9">
    <source>
        <dbReference type="EMBL" id="CAH3112891.1"/>
    </source>
</evidence>
<evidence type="ECO:0000256" key="3">
    <source>
        <dbReference type="ARBA" id="ARBA00005607"/>
    </source>
</evidence>
<keyword evidence="5" id="KW-0963">Cytoplasm</keyword>
<comment type="caution">
    <text evidence="9">The sequence shown here is derived from an EMBL/GenBank/DDBJ whole genome shotgun (WGS) entry which is preliminary data.</text>
</comment>
<dbReference type="Gene3D" id="2.60.40.790">
    <property type="match status" value="1"/>
</dbReference>
<sequence>MLTPVFELSQDDEFVCVMIKTPYVKIADVDFFINDTEFKFYVKPYFLRLNLPGKISKDGRESASYDVEKGTFSIKLPKLHAGETFENLDLLTTLLAPKKKASLNVKPLIEVVGKCKSDTKTEVDDQEDESNSDEEFDWEFEQHLPQDNAEFTLGETKYGFANQKGGIFKGREAELLEIAEITDPDSMAPSERQGNRQAAEDAKFDEEYYLADYFNVDQIQHLLDYKPPWDTYLQQHKENSFEDEAKHSNEQEEETVQFTAEEKDQLRRLPNKDYLFDDKEELPLFLGLVDIIFAYAYNHRTTEGENTVESPWTISRISSTFSWFDSFSSIHDVIISCARRSLSYPLYRHWSLVTAVVEDTKRIFSLGRRQLLRCLLELHALCREEDPWFLLNDLYLTDYCVWIQKASRKKLSSLARSLEQVQISKGDLSWQLEELELAACLVQKEEEKTDSFENICDTRETESNDESSESGDDDDTSDDEGDDDGDGDSDDEDDVGNKDDDYVDDLDERNEEKNSATVVEREISEAGPLLNKEIKKDSN</sequence>
<dbReference type="GO" id="GO:0051082">
    <property type="term" value="F:unfolded protein binding"/>
    <property type="evidence" value="ECO:0007669"/>
    <property type="project" value="TreeGrafter"/>
</dbReference>
<evidence type="ECO:0000256" key="7">
    <source>
        <dbReference type="SAM" id="MobiDB-lite"/>
    </source>
</evidence>
<dbReference type="PANTHER" id="PTHR12967">
    <property type="entry name" value="PROTEIN SHQ1 HOMOLOG"/>
    <property type="match status" value="1"/>
</dbReference>
<dbReference type="PROSITE" id="PS51203">
    <property type="entry name" value="CS"/>
    <property type="match status" value="1"/>
</dbReference>
<comment type="similarity">
    <text evidence="3">Belongs to the SHQ1 family.</text>
</comment>
<evidence type="ECO:0000259" key="8">
    <source>
        <dbReference type="PROSITE" id="PS51203"/>
    </source>
</evidence>
<dbReference type="InterPro" id="IPR007052">
    <property type="entry name" value="CS_dom"/>
</dbReference>
<proteinExistence type="inferred from homology"/>
<comment type="subcellular location">
    <subcellularLocation>
        <location evidence="1">Cytoplasm</location>
        <location evidence="1">Cytosol</location>
    </subcellularLocation>
    <subcellularLocation>
        <location evidence="2">Nucleus</location>
        <location evidence="2">Nucleoplasm</location>
    </subcellularLocation>
</comment>
<dbReference type="InterPro" id="IPR039742">
    <property type="entry name" value="Shq1"/>
</dbReference>
<feature type="compositionally biased region" description="Basic and acidic residues" evidence="7">
    <location>
        <begin position="451"/>
        <end position="462"/>
    </location>
</feature>
<evidence type="ECO:0000313" key="10">
    <source>
        <dbReference type="Proteomes" id="UP001159428"/>
    </source>
</evidence>
<evidence type="ECO:0000256" key="6">
    <source>
        <dbReference type="ARBA" id="ARBA00023242"/>
    </source>
</evidence>
<dbReference type="Pfam" id="PF21413">
    <property type="entry name" value="SHQ1-like_CS"/>
    <property type="match status" value="1"/>
</dbReference>
<protein>
    <recommendedName>
        <fullName evidence="4">Protein SHQ1 homolog</fullName>
    </recommendedName>
</protein>
<dbReference type="AlphaFoldDB" id="A0AAU9WHY1"/>
<evidence type="ECO:0000256" key="1">
    <source>
        <dbReference type="ARBA" id="ARBA00004514"/>
    </source>
</evidence>
<evidence type="ECO:0000256" key="4">
    <source>
        <dbReference type="ARBA" id="ARBA00013750"/>
    </source>
</evidence>